<dbReference type="FunFam" id="3.30.800.10:FF:000009">
    <property type="entry name" value="Phosphatidylinositol 4-phosphate 5-kinase its3"/>
    <property type="match status" value="1"/>
</dbReference>
<reference evidence="13 14" key="2">
    <citation type="submission" date="2016-05" db="EMBL/GenBank/DDBJ databases">
        <title>Lineage-specific infection strategies underlie the spectrum of fungal disease in amphibians.</title>
        <authorList>
            <person name="Cuomo C.A."/>
            <person name="Farrer R.A."/>
            <person name="James T."/>
            <person name="Longcore J."/>
            <person name="Birren B."/>
        </authorList>
    </citation>
    <scope>NUCLEOTIDE SEQUENCE [LARGE SCALE GENOMIC DNA]</scope>
    <source>
        <strain evidence="13 14">JEL423</strain>
    </source>
</reference>
<keyword evidence="6 11" id="KW-0418">Kinase</keyword>
<evidence type="ECO:0000256" key="8">
    <source>
        <dbReference type="ARBA" id="ARBA00078403"/>
    </source>
</evidence>
<evidence type="ECO:0000256" key="6">
    <source>
        <dbReference type="ARBA" id="ARBA00022777"/>
    </source>
</evidence>
<dbReference type="PANTHER" id="PTHR23086">
    <property type="entry name" value="PHOSPHATIDYLINOSITOL-4-PHOSPHATE 5-KINASE"/>
    <property type="match status" value="1"/>
</dbReference>
<reference evidence="13 14" key="1">
    <citation type="submission" date="2006-10" db="EMBL/GenBank/DDBJ databases">
        <title>The Genome Sequence of Batrachochytrium dendrobatidis JEL423.</title>
        <authorList>
            <consortium name="The Broad Institute Genome Sequencing Platform"/>
            <person name="Birren B."/>
            <person name="Lander E."/>
            <person name="Galagan J."/>
            <person name="Cuomo C."/>
            <person name="Devon K."/>
            <person name="Jaffe D."/>
            <person name="Butler J."/>
            <person name="Alvarez P."/>
            <person name="Gnerre S."/>
            <person name="Grabherr M."/>
            <person name="Kleber M."/>
            <person name="Mauceli E."/>
            <person name="Brockman W."/>
            <person name="Young S."/>
            <person name="LaButti K."/>
            <person name="Sykes S."/>
            <person name="DeCaprio D."/>
            <person name="Crawford M."/>
            <person name="Koehrsen M."/>
            <person name="Engels R."/>
            <person name="Montgomery P."/>
            <person name="Pearson M."/>
            <person name="Howarth C."/>
            <person name="Larson L."/>
            <person name="White J."/>
            <person name="O'Leary S."/>
            <person name="Kodira C."/>
            <person name="Zeng Q."/>
            <person name="Yandava C."/>
            <person name="Alvarado L."/>
            <person name="Longcore J."/>
            <person name="James T."/>
        </authorList>
    </citation>
    <scope>NUCLEOTIDE SEQUENCE [LARGE SCALE GENOMIC DNA]</scope>
    <source>
        <strain evidence="13 14">JEL423</strain>
    </source>
</reference>
<dbReference type="AlphaFoldDB" id="A0A177W9P8"/>
<evidence type="ECO:0000256" key="10">
    <source>
        <dbReference type="ARBA" id="ARBA00082306"/>
    </source>
</evidence>
<proteinExistence type="predicted"/>
<dbReference type="CDD" id="cd17303">
    <property type="entry name" value="PIPKc_PIP5K_yeast_like"/>
    <property type="match status" value="1"/>
</dbReference>
<dbReference type="SUPFAM" id="SSF56104">
    <property type="entry name" value="SAICAR synthase-like"/>
    <property type="match status" value="1"/>
</dbReference>
<dbReference type="GO" id="GO:0005886">
    <property type="term" value="C:plasma membrane"/>
    <property type="evidence" value="ECO:0007669"/>
    <property type="project" value="TreeGrafter"/>
</dbReference>
<dbReference type="OrthoDB" id="20783at2759"/>
<gene>
    <name evidence="13" type="ORF">BDEG_20321</name>
</gene>
<evidence type="ECO:0000256" key="9">
    <source>
        <dbReference type="ARBA" id="ARBA00080374"/>
    </source>
</evidence>
<evidence type="ECO:0000256" key="4">
    <source>
        <dbReference type="ARBA" id="ARBA00022679"/>
    </source>
</evidence>
<evidence type="ECO:0000256" key="2">
    <source>
        <dbReference type="ARBA" id="ARBA00012172"/>
    </source>
</evidence>
<dbReference type="EC" id="2.7.1.68" evidence="2"/>
<dbReference type="PROSITE" id="PS51455">
    <property type="entry name" value="PIPK"/>
    <property type="match status" value="1"/>
</dbReference>
<evidence type="ECO:0000256" key="7">
    <source>
        <dbReference type="ARBA" id="ARBA00022840"/>
    </source>
</evidence>
<dbReference type="Gene3D" id="3.30.810.10">
    <property type="entry name" value="2-Layer Sandwich"/>
    <property type="match status" value="1"/>
</dbReference>
<accession>A0A177W9P8</accession>
<evidence type="ECO:0000313" key="13">
    <source>
        <dbReference type="EMBL" id="OAJ36111.1"/>
    </source>
</evidence>
<keyword evidence="7 11" id="KW-0067">ATP-binding</keyword>
<keyword evidence="4 11" id="KW-0808">Transferase</keyword>
<sequence length="760" mass="84397">MAADIIGHSVEGLSTYTNSTSNTTAMPATLLDSPRTISTIPHTAVLVRETSLLPDGFPGAYALKPSPSSNSITNAIHSSTTNSVHAETELPAIKSAAVVAVDTEFKRPLNNSTAQSISQMQVHDSTLQQKSYNLLTTVIPEETSSTAASTECIATNTAAVVSPVAYSIRMQTLRDRARSPTASEIELRKSRDLVETSRSVSSTLPLAAALSPGTQSSTTNINAISGPYHIPNIRRNTVSDAFNISKSAVSVAVPIDVPLLPTSEPASRMSPTRKFTSQDLMTGRRSMHGREVLVGTPVKEGHANYMLMYDMLTGIRISVSRCNAKPLRDIVAEDFTAAHKLAFDVTGNEMTPSSKYDFKFKDYAPWVFRRVRDSFHVDPAEYLLSLTGKYVLSELGSPGKSGSFFYYSQDYRFIIKTIHHSEHKFILKILEYYYNHIRSNPHTLLSRIFGLHRVKLPGNRKIHFVVMGNVFPPNKDIHEVYDLKGSIVGRSISEEEACKNPRAVMKDLNWLDRSRKMLLGTEKRRLLIEQIERDCAFLVVQKIMDYSLLVGLHDVVKGNRDNIRDLTLSVFEPNPETLSRRATAANRMSKAQVIRKAMVESDIMQLGPSSSKLPDNAPPERRYCIFYQDEGGFRATDETNMPLKEIYYIGIIDIFTKYSATKKVEHFFKSFGNDSTKISAVNPMLYGKRFIEFMRNAIKGYTGDPSDANQISSTPASPGFPPVMDEYSSSLDSLNLLDYKNGTCTKSNSKLKVATESHCI</sequence>
<dbReference type="GO" id="GO:0046854">
    <property type="term" value="P:phosphatidylinositol phosphate biosynthetic process"/>
    <property type="evidence" value="ECO:0007669"/>
    <property type="project" value="UniProtKB-ARBA"/>
</dbReference>
<name>A0A177W9P8_BATDL</name>
<keyword evidence="5 11" id="KW-0547">Nucleotide-binding</keyword>
<dbReference type="VEuPathDB" id="FungiDB:BDEG_20321"/>
<dbReference type="SMART" id="SM00330">
    <property type="entry name" value="PIPKc"/>
    <property type="match status" value="1"/>
</dbReference>
<dbReference type="EMBL" id="DS022300">
    <property type="protein sequence ID" value="OAJ36111.1"/>
    <property type="molecule type" value="Genomic_DNA"/>
</dbReference>
<protein>
    <recommendedName>
        <fullName evidence="2">1-phosphatidylinositol-4-phosphate 5-kinase</fullName>
        <ecNumber evidence="2">2.7.1.68</ecNumber>
    </recommendedName>
    <alternativeName>
        <fullName evidence="10">1-phosphatidylinositol 4-phosphate kinase</fullName>
    </alternativeName>
    <alternativeName>
        <fullName evidence="8">Diphosphoinositide kinase</fullName>
    </alternativeName>
    <alternativeName>
        <fullName evidence="9">PIP5K</fullName>
    </alternativeName>
</protein>
<feature type="domain" description="PIPK" evidence="12">
    <location>
        <begin position="299"/>
        <end position="698"/>
    </location>
</feature>
<organism evidence="13 14">
    <name type="scientific">Batrachochytrium dendrobatidis (strain JEL423)</name>
    <dbReference type="NCBI Taxonomy" id="403673"/>
    <lineage>
        <taxon>Eukaryota</taxon>
        <taxon>Fungi</taxon>
        <taxon>Fungi incertae sedis</taxon>
        <taxon>Chytridiomycota</taxon>
        <taxon>Chytridiomycota incertae sedis</taxon>
        <taxon>Chytridiomycetes</taxon>
        <taxon>Rhizophydiales</taxon>
        <taxon>Rhizophydiales incertae sedis</taxon>
        <taxon>Batrachochytrium</taxon>
    </lineage>
</organism>
<dbReference type="InterPro" id="IPR027483">
    <property type="entry name" value="PInositol-4-P-4/5-kinase_C_sf"/>
</dbReference>
<evidence type="ECO:0000256" key="1">
    <source>
        <dbReference type="ARBA" id="ARBA00000444"/>
    </source>
</evidence>
<dbReference type="InterPro" id="IPR023610">
    <property type="entry name" value="PInositol-4/5-P-5/4-kinase"/>
</dbReference>
<dbReference type="eggNOG" id="KOG0229">
    <property type="taxonomic scope" value="Eukaryota"/>
</dbReference>
<dbReference type="InterPro" id="IPR027484">
    <property type="entry name" value="PInositol-4-P-5-kinase_N"/>
</dbReference>
<dbReference type="GO" id="GO:0005524">
    <property type="term" value="F:ATP binding"/>
    <property type="evidence" value="ECO:0007669"/>
    <property type="project" value="UniProtKB-UniRule"/>
</dbReference>
<evidence type="ECO:0000256" key="11">
    <source>
        <dbReference type="PROSITE-ProRule" id="PRU00781"/>
    </source>
</evidence>
<evidence type="ECO:0000256" key="3">
    <source>
        <dbReference type="ARBA" id="ARBA00022553"/>
    </source>
</evidence>
<dbReference type="STRING" id="403673.A0A177W9P8"/>
<comment type="catalytic activity">
    <reaction evidence="1">
        <text>a 1,2-diacyl-sn-glycero-3-phospho-(1D-myo-inositol 4-phosphate) + ATP = a 1,2-diacyl-sn-glycero-3-phospho-(1D-myo-inositol-4,5-bisphosphate) + ADP + H(+)</text>
        <dbReference type="Rhea" id="RHEA:14425"/>
        <dbReference type="ChEBI" id="CHEBI:15378"/>
        <dbReference type="ChEBI" id="CHEBI:30616"/>
        <dbReference type="ChEBI" id="CHEBI:58178"/>
        <dbReference type="ChEBI" id="CHEBI:58456"/>
        <dbReference type="ChEBI" id="CHEBI:456216"/>
        <dbReference type="EC" id="2.7.1.68"/>
    </reaction>
</comment>
<dbReference type="InterPro" id="IPR002498">
    <property type="entry name" value="PInositol-4-P-4/5-kinase_core"/>
</dbReference>
<dbReference type="Pfam" id="PF01504">
    <property type="entry name" value="PIP5K"/>
    <property type="match status" value="1"/>
</dbReference>
<evidence type="ECO:0000256" key="5">
    <source>
        <dbReference type="ARBA" id="ARBA00022741"/>
    </source>
</evidence>
<evidence type="ECO:0000259" key="12">
    <source>
        <dbReference type="PROSITE" id="PS51455"/>
    </source>
</evidence>
<keyword evidence="3" id="KW-0597">Phosphoprotein</keyword>
<dbReference type="Proteomes" id="UP000077115">
    <property type="component" value="Unassembled WGS sequence"/>
</dbReference>
<dbReference type="PANTHER" id="PTHR23086:SF8">
    <property type="entry name" value="PHOSPHATIDYLINOSITOL 5-PHOSPHATE 4-KINASE, ISOFORM A"/>
    <property type="match status" value="1"/>
</dbReference>
<dbReference type="GO" id="GO:0016308">
    <property type="term" value="F:1-phosphatidylinositol-4-phosphate 5-kinase activity"/>
    <property type="evidence" value="ECO:0007669"/>
    <property type="project" value="UniProtKB-EC"/>
</dbReference>
<dbReference type="Gene3D" id="3.30.800.10">
    <property type="entry name" value="Phosphatidylinositol Phosphate Kinase II Beta"/>
    <property type="match status" value="1"/>
</dbReference>
<evidence type="ECO:0000313" key="14">
    <source>
        <dbReference type="Proteomes" id="UP000077115"/>
    </source>
</evidence>